<dbReference type="VEuPathDB" id="FungiDB:I7I52_07309"/>
<protein>
    <submittedName>
        <fullName evidence="1">Uncharacterized protein</fullName>
    </submittedName>
</protein>
<gene>
    <name evidence="1" type="ORF">I7I52_07309</name>
</gene>
<comment type="caution">
    <text evidence="1">The sequence shown here is derived from an EMBL/GenBank/DDBJ whole genome shotgun (WGS) entry which is preliminary data.</text>
</comment>
<proteinExistence type="predicted"/>
<reference evidence="1 2" key="1">
    <citation type="submission" date="2021-01" db="EMBL/GenBank/DDBJ databases">
        <title>Chromosome-level genome assembly of a human fungal pathogen reveals clustering of transcriptionally co-regulated genes.</title>
        <authorList>
            <person name="Voorhies M."/>
            <person name="Cohen S."/>
            <person name="Shea T.P."/>
            <person name="Petrus S."/>
            <person name="Munoz J.F."/>
            <person name="Poplawski S."/>
            <person name="Goldman W.E."/>
            <person name="Michael T."/>
            <person name="Cuomo C.A."/>
            <person name="Sil A."/>
            <person name="Beyhan S."/>
        </authorList>
    </citation>
    <scope>NUCLEOTIDE SEQUENCE [LARGE SCALE GENOMIC DNA]</scope>
    <source>
        <strain evidence="1 2">G184AR</strain>
    </source>
</reference>
<sequence>MTTATPAMVQTIALFSEAHVEMRSQTEDDGCAWREGVLKAAALCDGTGRILSDDILDVVDANWDIRAPEGDYKISIGLLCETAIDEE</sequence>
<dbReference type="AlphaFoldDB" id="A0A8H7YDC8"/>
<evidence type="ECO:0000313" key="2">
    <source>
        <dbReference type="Proteomes" id="UP000670092"/>
    </source>
</evidence>
<dbReference type="EMBL" id="JAEVHI010000005">
    <property type="protein sequence ID" value="KAG5290319.1"/>
    <property type="molecule type" value="Genomic_DNA"/>
</dbReference>
<name>A0A8H7YDC8_AJECA</name>
<evidence type="ECO:0000313" key="1">
    <source>
        <dbReference type="EMBL" id="KAG5290319.1"/>
    </source>
</evidence>
<organism evidence="1 2">
    <name type="scientific">Ajellomyces capsulatus</name>
    <name type="common">Darling's disease fungus</name>
    <name type="synonym">Histoplasma capsulatum</name>
    <dbReference type="NCBI Taxonomy" id="5037"/>
    <lineage>
        <taxon>Eukaryota</taxon>
        <taxon>Fungi</taxon>
        <taxon>Dikarya</taxon>
        <taxon>Ascomycota</taxon>
        <taxon>Pezizomycotina</taxon>
        <taxon>Eurotiomycetes</taxon>
        <taxon>Eurotiomycetidae</taxon>
        <taxon>Onygenales</taxon>
        <taxon>Ajellomycetaceae</taxon>
        <taxon>Histoplasma</taxon>
    </lineage>
</organism>
<accession>A0A8H7YDC8</accession>
<dbReference type="Proteomes" id="UP000670092">
    <property type="component" value="Unassembled WGS sequence"/>
</dbReference>